<keyword evidence="1" id="KW-0472">Membrane</keyword>
<keyword evidence="3" id="KW-1185">Reference proteome</keyword>
<reference evidence="2" key="2">
    <citation type="submission" date="2023-05" db="EMBL/GenBank/DDBJ databases">
        <authorList>
            <person name="Fouks B."/>
        </authorList>
    </citation>
    <scope>NUCLEOTIDE SEQUENCE</scope>
    <source>
        <strain evidence="2">Stay&amp;Tobe</strain>
        <tissue evidence="2">Testes</tissue>
    </source>
</reference>
<proteinExistence type="predicted"/>
<protein>
    <submittedName>
        <fullName evidence="2">Uncharacterized protein</fullName>
    </submittedName>
</protein>
<feature type="transmembrane region" description="Helical" evidence="1">
    <location>
        <begin position="57"/>
        <end position="74"/>
    </location>
</feature>
<organism evidence="2 3">
    <name type="scientific">Diploptera punctata</name>
    <name type="common">Pacific beetle cockroach</name>
    <dbReference type="NCBI Taxonomy" id="6984"/>
    <lineage>
        <taxon>Eukaryota</taxon>
        <taxon>Metazoa</taxon>
        <taxon>Ecdysozoa</taxon>
        <taxon>Arthropoda</taxon>
        <taxon>Hexapoda</taxon>
        <taxon>Insecta</taxon>
        <taxon>Pterygota</taxon>
        <taxon>Neoptera</taxon>
        <taxon>Polyneoptera</taxon>
        <taxon>Dictyoptera</taxon>
        <taxon>Blattodea</taxon>
        <taxon>Blaberoidea</taxon>
        <taxon>Blaberidae</taxon>
        <taxon>Diplopterinae</taxon>
        <taxon>Diploptera</taxon>
    </lineage>
</organism>
<evidence type="ECO:0000313" key="2">
    <source>
        <dbReference type="EMBL" id="KAJ9587238.1"/>
    </source>
</evidence>
<sequence>MSVFPSSVFSLMEKKIMSACAIVLFGTHKRVQSIYFSDALVFWGNANRLGSNLPLQLFHVYCVCLVSIWLYIVLY</sequence>
<comment type="caution">
    <text evidence="2">The sequence shown here is derived from an EMBL/GenBank/DDBJ whole genome shotgun (WGS) entry which is preliminary data.</text>
</comment>
<gene>
    <name evidence="2" type="ORF">L9F63_019217</name>
</gene>
<accession>A0AAD7ZV34</accession>
<evidence type="ECO:0000313" key="3">
    <source>
        <dbReference type="Proteomes" id="UP001233999"/>
    </source>
</evidence>
<reference evidence="2" key="1">
    <citation type="journal article" date="2023" name="IScience">
        <title>Live-bearing cockroach genome reveals convergent evolutionary mechanisms linked to viviparity in insects and beyond.</title>
        <authorList>
            <person name="Fouks B."/>
            <person name="Harrison M.C."/>
            <person name="Mikhailova A.A."/>
            <person name="Marchal E."/>
            <person name="English S."/>
            <person name="Carruthers M."/>
            <person name="Jennings E.C."/>
            <person name="Chiamaka E.L."/>
            <person name="Frigard R.A."/>
            <person name="Pippel M."/>
            <person name="Attardo G.M."/>
            <person name="Benoit J.B."/>
            <person name="Bornberg-Bauer E."/>
            <person name="Tobe S.S."/>
        </authorList>
    </citation>
    <scope>NUCLEOTIDE SEQUENCE</scope>
    <source>
        <strain evidence="2">Stay&amp;Tobe</strain>
    </source>
</reference>
<keyword evidence="1" id="KW-1133">Transmembrane helix</keyword>
<keyword evidence="1" id="KW-0812">Transmembrane</keyword>
<dbReference type="EMBL" id="JASPKZ010006463">
    <property type="protein sequence ID" value="KAJ9587238.1"/>
    <property type="molecule type" value="Genomic_DNA"/>
</dbReference>
<dbReference type="Proteomes" id="UP001233999">
    <property type="component" value="Unassembled WGS sequence"/>
</dbReference>
<dbReference type="AlphaFoldDB" id="A0AAD7ZV34"/>
<feature type="non-terminal residue" evidence="2">
    <location>
        <position position="75"/>
    </location>
</feature>
<evidence type="ECO:0000256" key="1">
    <source>
        <dbReference type="SAM" id="Phobius"/>
    </source>
</evidence>
<name>A0AAD7ZV34_DIPPU</name>